<dbReference type="PANTHER" id="PTHR31088:SF6">
    <property type="entry name" value="PHAGE SHOCK PROTEIN A"/>
    <property type="match status" value="1"/>
</dbReference>
<gene>
    <name evidence="3" type="ORF">IEN85_15745</name>
</gene>
<evidence type="ECO:0000256" key="1">
    <source>
        <dbReference type="ARBA" id="ARBA00043985"/>
    </source>
</evidence>
<dbReference type="AlphaFoldDB" id="A0A927F9H0"/>
<keyword evidence="4" id="KW-1185">Reference proteome</keyword>
<dbReference type="PANTHER" id="PTHR31088">
    <property type="entry name" value="MEMBRANE-ASSOCIATED PROTEIN VIPP1, CHLOROPLASTIC"/>
    <property type="match status" value="1"/>
</dbReference>
<feature type="compositionally biased region" description="Basic and acidic residues" evidence="2">
    <location>
        <begin position="173"/>
        <end position="190"/>
    </location>
</feature>
<dbReference type="EMBL" id="JACYFG010000038">
    <property type="protein sequence ID" value="MBD5780953.1"/>
    <property type="molecule type" value="Genomic_DNA"/>
</dbReference>
<organism evidence="3 4">
    <name type="scientific">Pelagicoccus enzymogenes</name>
    <dbReference type="NCBI Taxonomy" id="2773457"/>
    <lineage>
        <taxon>Bacteria</taxon>
        <taxon>Pseudomonadati</taxon>
        <taxon>Verrucomicrobiota</taxon>
        <taxon>Opitutia</taxon>
        <taxon>Puniceicoccales</taxon>
        <taxon>Pelagicoccaceae</taxon>
        <taxon>Pelagicoccus</taxon>
    </lineage>
</organism>
<name>A0A927F9H0_9BACT</name>
<dbReference type="RefSeq" id="WP_191618059.1">
    <property type="nucleotide sequence ID" value="NZ_JACYFG010000038.1"/>
</dbReference>
<dbReference type="Pfam" id="PF04012">
    <property type="entry name" value="PspA_IM30"/>
    <property type="match status" value="1"/>
</dbReference>
<evidence type="ECO:0000256" key="2">
    <source>
        <dbReference type="SAM" id="MobiDB-lite"/>
    </source>
</evidence>
<feature type="region of interest" description="Disordered" evidence="2">
    <location>
        <begin position="173"/>
        <end position="194"/>
    </location>
</feature>
<reference evidence="3" key="1">
    <citation type="submission" date="2020-09" db="EMBL/GenBank/DDBJ databases">
        <title>Pelagicoccus enzymogenes sp. nov. with an EPS production, isolated from marine sediment.</title>
        <authorList>
            <person name="Feng X."/>
        </authorList>
    </citation>
    <scope>NUCLEOTIDE SEQUENCE</scope>
    <source>
        <strain evidence="3">NFK12</strain>
    </source>
</reference>
<evidence type="ECO:0000313" key="4">
    <source>
        <dbReference type="Proteomes" id="UP000622317"/>
    </source>
</evidence>
<dbReference type="InterPro" id="IPR007157">
    <property type="entry name" value="PspA_VIPP1"/>
</dbReference>
<sequence length="231" mass="25519">MSIFSRIFKVGQAAANKVVDKMEKPELMLEQAIRDKDKQIMEAKKSVQSCIATERQTKAMLEKEKAEKLSWEQKAELALKAGKEDLAVRALQRATEHEQKLGTLETQWQSQRAAVDELKKEIVKMGDELAEFKRNKDFIIAQSKAAQVKKDIYEAKARISNNNKADDLMARMKAKAERQSHEADAAKELAEVSGGSGDALEKEFENMGAGGSASPAVNDKLAALKAKLGNA</sequence>
<evidence type="ECO:0000313" key="3">
    <source>
        <dbReference type="EMBL" id="MBD5780953.1"/>
    </source>
</evidence>
<proteinExistence type="inferred from homology"/>
<accession>A0A927F9H0</accession>
<comment type="similarity">
    <text evidence="1">Belongs to the PspA/Vipp/IM30 family.</text>
</comment>
<comment type="caution">
    <text evidence="3">The sequence shown here is derived from an EMBL/GenBank/DDBJ whole genome shotgun (WGS) entry which is preliminary data.</text>
</comment>
<dbReference type="Proteomes" id="UP000622317">
    <property type="component" value="Unassembled WGS sequence"/>
</dbReference>
<protein>
    <submittedName>
        <fullName evidence="3">PspA/IM30 family protein</fullName>
    </submittedName>
</protein>